<keyword evidence="3" id="KW-1185">Reference proteome</keyword>
<dbReference type="Pfam" id="PF00561">
    <property type="entry name" value="Abhydrolase_1"/>
    <property type="match status" value="1"/>
</dbReference>
<organism evidence="2 3">
    <name type="scientific">Pseudomaricurvus hydrocarbonicus</name>
    <dbReference type="NCBI Taxonomy" id="1470433"/>
    <lineage>
        <taxon>Bacteria</taxon>
        <taxon>Pseudomonadati</taxon>
        <taxon>Pseudomonadota</taxon>
        <taxon>Gammaproteobacteria</taxon>
        <taxon>Cellvibrionales</taxon>
        <taxon>Cellvibrionaceae</taxon>
        <taxon>Pseudomaricurvus</taxon>
    </lineage>
</organism>
<dbReference type="Gene3D" id="3.40.50.1820">
    <property type="entry name" value="alpha/beta hydrolase"/>
    <property type="match status" value="1"/>
</dbReference>
<dbReference type="InterPro" id="IPR029058">
    <property type="entry name" value="AB_hydrolase_fold"/>
</dbReference>
<dbReference type="Proteomes" id="UP000787472">
    <property type="component" value="Unassembled WGS sequence"/>
</dbReference>
<evidence type="ECO:0000313" key="2">
    <source>
        <dbReference type="EMBL" id="NHO67189.1"/>
    </source>
</evidence>
<dbReference type="PANTHER" id="PTHR43798:SF27">
    <property type="entry name" value="HYDROLASE ALPHA_BETA HYDROLASE FOLD FAMILY"/>
    <property type="match status" value="1"/>
</dbReference>
<dbReference type="InterPro" id="IPR000073">
    <property type="entry name" value="AB_hydrolase_1"/>
</dbReference>
<gene>
    <name evidence="2" type="ORF">G8770_16695</name>
</gene>
<dbReference type="SUPFAM" id="SSF53474">
    <property type="entry name" value="alpha/beta-Hydrolases"/>
    <property type="match status" value="1"/>
</dbReference>
<comment type="caution">
    <text evidence="2">The sequence shown here is derived from an EMBL/GenBank/DDBJ whole genome shotgun (WGS) entry which is preliminary data.</text>
</comment>
<keyword evidence="2" id="KW-0378">Hydrolase</keyword>
<dbReference type="GO" id="GO:0016020">
    <property type="term" value="C:membrane"/>
    <property type="evidence" value="ECO:0007669"/>
    <property type="project" value="TreeGrafter"/>
</dbReference>
<name>A0A9E5T3Q1_9GAMM</name>
<accession>A0A9E5T3Q1</accession>
<evidence type="ECO:0000259" key="1">
    <source>
        <dbReference type="Pfam" id="PF00561"/>
    </source>
</evidence>
<reference evidence="2" key="1">
    <citation type="submission" date="2020-03" db="EMBL/GenBank/DDBJ databases">
        <authorList>
            <person name="Guo F."/>
        </authorList>
    </citation>
    <scope>NUCLEOTIDE SEQUENCE</scope>
    <source>
        <strain evidence="2">JCM 30134</strain>
    </source>
</reference>
<dbReference type="AlphaFoldDB" id="A0A9E5T3Q1"/>
<sequence length="374" mass="41136">MSDFDYLAGIRSTYVQTSRLRTHVLMSGDPSGIPVFFIHGNFSASSYFEALMLAMPKEYFCLAVDLRGYGWTEDKVIDATRGARDWADDLSALFETLGIPCAHLLGWSAGAAAVSQFLLDYPARVNSLTLVAPVSPFGFGATGDTIGTACYDDYAGSGGGIVADEFIQRIHSRDTGQDSPFSPRNVIQTSFFHTPQPLQREALLLASSLQQKLGSQRYPGDFLRSANWPFVAPGNWGPLNAISPKYYNVSALVKLPRKPPVLWIRGEQDTIISDQSQSDMALLGSLGLIPDWPGGDVFPPQPMVGQTRYLLNDYKRNGGWFKEVVMPDAGHSPFIENQPVFREELLDFLRQPFSQPNSRAVWTSGITASTCDDS</sequence>
<dbReference type="PANTHER" id="PTHR43798">
    <property type="entry name" value="MONOACYLGLYCEROL LIPASE"/>
    <property type="match status" value="1"/>
</dbReference>
<feature type="domain" description="AB hydrolase-1" evidence="1">
    <location>
        <begin position="34"/>
        <end position="137"/>
    </location>
</feature>
<dbReference type="GO" id="GO:0016787">
    <property type="term" value="F:hydrolase activity"/>
    <property type="evidence" value="ECO:0007669"/>
    <property type="project" value="UniProtKB-KW"/>
</dbReference>
<proteinExistence type="predicted"/>
<dbReference type="EMBL" id="JAAONZ010000015">
    <property type="protein sequence ID" value="NHO67189.1"/>
    <property type="molecule type" value="Genomic_DNA"/>
</dbReference>
<dbReference type="InterPro" id="IPR050266">
    <property type="entry name" value="AB_hydrolase_sf"/>
</dbReference>
<evidence type="ECO:0000313" key="3">
    <source>
        <dbReference type="Proteomes" id="UP000787472"/>
    </source>
</evidence>
<protein>
    <submittedName>
        <fullName evidence="2">Alpha/beta hydrolase</fullName>
    </submittedName>
</protein>
<dbReference type="RefSeq" id="WP_167189433.1">
    <property type="nucleotide sequence ID" value="NZ_JAAONZ010000015.1"/>
</dbReference>